<dbReference type="Pfam" id="PF00646">
    <property type="entry name" value="F-box"/>
    <property type="match status" value="1"/>
</dbReference>
<dbReference type="InterPro" id="IPR056592">
    <property type="entry name" value="Beta-prop_At3g26010-like"/>
</dbReference>
<name>A0A9R0YE76_TRITD</name>
<sequence length="347" mass="38861">MSPAAPLDDENLLAEILLRLPPLPSTLPRASLVCKRWLLLVSDIRFFRRFRRRHRCSPPLPGCFVPDRGGVSYTPTMDSPDRVPAERFSLQLDGSCYSNPLGCRHGLVPISPNLWKQVLVWDPVTGDQHHISFPPGLDGIANSIHGAVRRAAGDGEVHHFQVILVGVVEVDKQHVGVLACVYSSDTGVWDNIISVLIPFDAYTTRVLKFDLERQSLAEIQLPVGMSEEELLQLTVMRAEGGGLGLLYISGFTTQLWKRKTDCDGAASWGMERTIELGKLLSLNPEKERVRPLIEGLAEYNNVVFLTTGDGVIMLQLESLQFKKFYEMSDGFYHYPFESVYSVGNQHW</sequence>
<evidence type="ECO:0000259" key="2">
    <source>
        <dbReference type="Pfam" id="PF23635"/>
    </source>
</evidence>
<dbReference type="InterPro" id="IPR056594">
    <property type="entry name" value="AT5G49610-like_b-prop"/>
</dbReference>
<reference evidence="4 5" key="1">
    <citation type="submission" date="2017-09" db="EMBL/GenBank/DDBJ databases">
        <authorList>
            <consortium name="International Durum Wheat Genome Sequencing Consortium (IDWGSC)"/>
            <person name="Milanesi L."/>
        </authorList>
    </citation>
    <scope>NUCLEOTIDE SEQUENCE [LARGE SCALE GENOMIC DNA]</scope>
    <source>
        <strain evidence="5">cv. Svevo</strain>
    </source>
</reference>
<accession>A0A9R0YE76</accession>
<gene>
    <name evidence="4" type="ORF">TRITD_6Bv1G018150</name>
</gene>
<keyword evidence="5" id="KW-1185">Reference proteome</keyword>
<feature type="domain" description="F-box protein AT5G49610-like beta-propeller" evidence="2">
    <location>
        <begin position="203"/>
        <end position="329"/>
    </location>
</feature>
<dbReference type="SUPFAM" id="SSF81383">
    <property type="entry name" value="F-box domain"/>
    <property type="match status" value="1"/>
</dbReference>
<feature type="domain" description="F-box protein At3g26010-like beta-propeller" evidence="3">
    <location>
        <begin position="98"/>
        <end position="191"/>
    </location>
</feature>
<evidence type="ECO:0000259" key="1">
    <source>
        <dbReference type="Pfam" id="PF00646"/>
    </source>
</evidence>
<dbReference type="PANTHER" id="PTHR32133:SF317">
    <property type="entry name" value="F-BOX DOMAIN-CONTAINING PROTEIN"/>
    <property type="match status" value="1"/>
</dbReference>
<dbReference type="PANTHER" id="PTHR32133">
    <property type="entry name" value="OS07G0120400 PROTEIN"/>
    <property type="match status" value="1"/>
</dbReference>
<evidence type="ECO:0000259" key="3">
    <source>
        <dbReference type="Pfam" id="PF24750"/>
    </source>
</evidence>
<evidence type="ECO:0000313" key="4">
    <source>
        <dbReference type="EMBL" id="VAI53786.1"/>
    </source>
</evidence>
<dbReference type="InterPro" id="IPR001810">
    <property type="entry name" value="F-box_dom"/>
</dbReference>
<feature type="domain" description="F-box" evidence="1">
    <location>
        <begin position="11"/>
        <end position="48"/>
    </location>
</feature>
<protein>
    <recommendedName>
        <fullName evidence="6">F-box domain-containing protein</fullName>
    </recommendedName>
</protein>
<dbReference type="EMBL" id="LT934122">
    <property type="protein sequence ID" value="VAI53786.1"/>
    <property type="molecule type" value="Genomic_DNA"/>
</dbReference>
<dbReference type="Gramene" id="TRITD6Bv1G018150.1">
    <property type="protein sequence ID" value="TRITD6Bv1G018150.1"/>
    <property type="gene ID" value="TRITD6Bv1G018150"/>
</dbReference>
<dbReference type="InterPro" id="IPR036047">
    <property type="entry name" value="F-box-like_dom_sf"/>
</dbReference>
<dbReference type="Pfam" id="PF23635">
    <property type="entry name" value="Beta-prop_AT5G49610-like"/>
    <property type="match status" value="1"/>
</dbReference>
<proteinExistence type="predicted"/>
<dbReference type="Proteomes" id="UP000324705">
    <property type="component" value="Chromosome 6B"/>
</dbReference>
<organism evidence="4 5">
    <name type="scientific">Triticum turgidum subsp. durum</name>
    <name type="common">Durum wheat</name>
    <name type="synonym">Triticum durum</name>
    <dbReference type="NCBI Taxonomy" id="4567"/>
    <lineage>
        <taxon>Eukaryota</taxon>
        <taxon>Viridiplantae</taxon>
        <taxon>Streptophyta</taxon>
        <taxon>Embryophyta</taxon>
        <taxon>Tracheophyta</taxon>
        <taxon>Spermatophyta</taxon>
        <taxon>Magnoliopsida</taxon>
        <taxon>Liliopsida</taxon>
        <taxon>Poales</taxon>
        <taxon>Poaceae</taxon>
        <taxon>BOP clade</taxon>
        <taxon>Pooideae</taxon>
        <taxon>Triticodae</taxon>
        <taxon>Triticeae</taxon>
        <taxon>Triticinae</taxon>
        <taxon>Triticum</taxon>
    </lineage>
</organism>
<evidence type="ECO:0008006" key="6">
    <source>
        <dbReference type="Google" id="ProtNLM"/>
    </source>
</evidence>
<evidence type="ECO:0000313" key="5">
    <source>
        <dbReference type="Proteomes" id="UP000324705"/>
    </source>
</evidence>
<dbReference type="OMA" id="NTHECAY"/>
<dbReference type="AlphaFoldDB" id="A0A9R0YE76"/>
<dbReference type="Pfam" id="PF24750">
    <property type="entry name" value="b-prop_At3g26010-like"/>
    <property type="match status" value="1"/>
</dbReference>